<name>G0P3Q7_CAEBE</name>
<dbReference type="InParanoid" id="G0P3Q7"/>
<dbReference type="Pfam" id="PF03353">
    <property type="entry name" value="Lin-8"/>
    <property type="match status" value="1"/>
</dbReference>
<accession>G0P3Q7</accession>
<dbReference type="PANTHER" id="PTHR32020:SF3">
    <property type="entry name" value="ARID DOMAIN-CONTAINING PROTEIN-RELATED"/>
    <property type="match status" value="1"/>
</dbReference>
<dbReference type="HOGENOM" id="CLU_1929426_0_0_1"/>
<gene>
    <name evidence="1" type="ORF">CAEBREN_24728</name>
</gene>
<organism evidence="2">
    <name type="scientific">Caenorhabditis brenneri</name>
    <name type="common">Nematode worm</name>
    <dbReference type="NCBI Taxonomy" id="135651"/>
    <lineage>
        <taxon>Eukaryota</taxon>
        <taxon>Metazoa</taxon>
        <taxon>Ecdysozoa</taxon>
        <taxon>Nematoda</taxon>
        <taxon>Chromadorea</taxon>
        <taxon>Rhabditida</taxon>
        <taxon>Rhabditina</taxon>
        <taxon>Rhabditomorpha</taxon>
        <taxon>Rhabditoidea</taxon>
        <taxon>Rhabditidae</taxon>
        <taxon>Peloderinae</taxon>
        <taxon>Caenorhabditis</taxon>
    </lineage>
</organism>
<dbReference type="GO" id="GO:0005634">
    <property type="term" value="C:nucleus"/>
    <property type="evidence" value="ECO:0007669"/>
    <property type="project" value="TreeGrafter"/>
</dbReference>
<proteinExistence type="predicted"/>
<dbReference type="InterPro" id="IPR005020">
    <property type="entry name" value="LIN-8"/>
</dbReference>
<evidence type="ECO:0000313" key="1">
    <source>
        <dbReference type="EMBL" id="EGT44314.1"/>
    </source>
</evidence>
<dbReference type="Proteomes" id="UP000008068">
    <property type="component" value="Unassembled WGS sequence"/>
</dbReference>
<reference evidence="2" key="1">
    <citation type="submission" date="2011-07" db="EMBL/GenBank/DDBJ databases">
        <authorList>
            <consortium name="Caenorhabditis brenneri Sequencing and Analysis Consortium"/>
            <person name="Wilson R.K."/>
        </authorList>
    </citation>
    <scope>NUCLEOTIDE SEQUENCE [LARGE SCALE GENOMIC DNA]</scope>
    <source>
        <strain evidence="2">PB2801</strain>
    </source>
</reference>
<dbReference type="PANTHER" id="PTHR32020">
    <property type="entry name" value="LIN-8 DOMAIN CONTAINING-RELATED"/>
    <property type="match status" value="1"/>
</dbReference>
<dbReference type="OrthoDB" id="5911600at2759"/>
<keyword evidence="2" id="KW-1185">Reference proteome</keyword>
<evidence type="ECO:0000313" key="2">
    <source>
        <dbReference type="Proteomes" id="UP000008068"/>
    </source>
</evidence>
<protein>
    <submittedName>
        <fullName evidence="1">Uncharacterized protein</fullName>
    </submittedName>
</protein>
<dbReference type="AlphaFoldDB" id="G0P3Q7"/>
<sequence>MSNQVGKVRIPGPRPDLQMTLDEYLELTKDKFEKRFDTDIKKLIIALIEETPSMWPGEYVKMMDAQWEKFAVDFYLRTGVFMAVGHFREIWTRMKKEITADRFDQIPEKNLREWKFYEQMKLCRPMMEEAI</sequence>
<dbReference type="EMBL" id="GL380050">
    <property type="protein sequence ID" value="EGT44314.1"/>
    <property type="molecule type" value="Genomic_DNA"/>
</dbReference>